<accession>A0ABS8A869</accession>
<keyword evidence="3" id="KW-1185">Reference proteome</keyword>
<dbReference type="GO" id="GO:0016757">
    <property type="term" value="F:glycosyltransferase activity"/>
    <property type="evidence" value="ECO:0007669"/>
    <property type="project" value="UniProtKB-KW"/>
</dbReference>
<dbReference type="InterPro" id="IPR001296">
    <property type="entry name" value="Glyco_trans_1"/>
</dbReference>
<organism evidence="2 3">
    <name type="scientific">Chryseobacterium tagetis</name>
    <dbReference type="NCBI Taxonomy" id="2801334"/>
    <lineage>
        <taxon>Bacteria</taxon>
        <taxon>Pseudomonadati</taxon>
        <taxon>Bacteroidota</taxon>
        <taxon>Flavobacteriia</taxon>
        <taxon>Flavobacteriales</taxon>
        <taxon>Weeksellaceae</taxon>
        <taxon>Chryseobacterium group</taxon>
        <taxon>Chryseobacterium</taxon>
    </lineage>
</organism>
<proteinExistence type="predicted"/>
<dbReference type="Pfam" id="PF00534">
    <property type="entry name" value="Glycos_transf_1"/>
    <property type="match status" value="1"/>
</dbReference>
<dbReference type="PANTHER" id="PTHR45947">
    <property type="entry name" value="SULFOQUINOVOSYL TRANSFERASE SQD2"/>
    <property type="match status" value="1"/>
</dbReference>
<dbReference type="RefSeq" id="WP_225690324.1">
    <property type="nucleotide sequence ID" value="NZ_JAERSE020000005.1"/>
</dbReference>
<dbReference type="EC" id="2.4.-.-" evidence="2"/>
<protein>
    <submittedName>
        <fullName evidence="2">Glycosyltransferase</fullName>
        <ecNumber evidence="2">2.4.-.-</ecNumber>
    </submittedName>
</protein>
<comment type="caution">
    <text evidence="2">The sequence shown here is derived from an EMBL/GenBank/DDBJ whole genome shotgun (WGS) entry which is preliminary data.</text>
</comment>
<reference evidence="2 3" key="1">
    <citation type="submission" date="2021-09" db="EMBL/GenBank/DDBJ databases">
        <title>Genome sequencing and assembly of Chryseobacterium sp. RG1.</title>
        <authorList>
            <person name="Chhetri G."/>
        </authorList>
    </citation>
    <scope>NUCLEOTIDE SEQUENCE [LARGE SCALE GENOMIC DNA]</scope>
    <source>
        <strain evidence="2 3">RG1</strain>
    </source>
</reference>
<feature type="domain" description="Glycosyl transferase family 1" evidence="1">
    <location>
        <begin position="194"/>
        <end position="333"/>
    </location>
</feature>
<sequence>MKIALVQDWLTELGGAEKVFSQIFKMYPEADIYTLVCDKKILKKLEIPDSKVTTSFIQRLPFAKKKYRNYFPLFTLAIETFDLSSYDIIISSSYCVAKGVLTNSNQIHFCYCHSPVRYAWDLHFQYLREAKLESGIKGFIAKYFLHKLRLWDIASLNRVDHFISNSKFIKQRISKIYNRESITIYPPVDIDNFSIKEDKEDYYFTCSRMVPYKKVDLIVETFSQYLQDKKLIVIGTGPDFEKIKKKAGENVILMGYQPLEIMRDYMAKAKAFVFAAEEDFGIVPVEAQSCGTPVIAYGKGGVLETVLENKTGVFFKHQDALSLKDAVENFENNLQNFNPLFIRQHAEKFSNNVFINSLDSFIKEKI</sequence>
<dbReference type="InterPro" id="IPR050194">
    <property type="entry name" value="Glycosyltransferase_grp1"/>
</dbReference>
<dbReference type="Gene3D" id="3.40.50.2000">
    <property type="entry name" value="Glycogen Phosphorylase B"/>
    <property type="match status" value="2"/>
</dbReference>
<name>A0ABS8A869_9FLAO</name>
<evidence type="ECO:0000259" key="1">
    <source>
        <dbReference type="Pfam" id="PF00534"/>
    </source>
</evidence>
<evidence type="ECO:0000313" key="3">
    <source>
        <dbReference type="Proteomes" id="UP000618240"/>
    </source>
</evidence>
<dbReference type="Proteomes" id="UP000618240">
    <property type="component" value="Unassembled WGS sequence"/>
</dbReference>
<dbReference type="SUPFAM" id="SSF53756">
    <property type="entry name" value="UDP-Glycosyltransferase/glycogen phosphorylase"/>
    <property type="match status" value="1"/>
</dbReference>
<dbReference type="EMBL" id="JAERSE020000005">
    <property type="protein sequence ID" value="MCA6069135.1"/>
    <property type="molecule type" value="Genomic_DNA"/>
</dbReference>
<dbReference type="PANTHER" id="PTHR45947:SF3">
    <property type="entry name" value="SULFOQUINOVOSYL TRANSFERASE SQD2"/>
    <property type="match status" value="1"/>
</dbReference>
<evidence type="ECO:0000313" key="2">
    <source>
        <dbReference type="EMBL" id="MCA6069135.1"/>
    </source>
</evidence>
<keyword evidence="2" id="KW-0328">Glycosyltransferase</keyword>
<keyword evidence="2" id="KW-0808">Transferase</keyword>
<gene>
    <name evidence="2" type="ORF">JI747_018365</name>
</gene>